<dbReference type="EMBL" id="MN740773">
    <property type="protein sequence ID" value="QHU10903.1"/>
    <property type="molecule type" value="Genomic_DNA"/>
</dbReference>
<reference evidence="2" key="1">
    <citation type="journal article" date="2020" name="Nature">
        <title>Giant virus diversity and host interactions through global metagenomics.</title>
        <authorList>
            <person name="Schulz F."/>
            <person name="Roux S."/>
            <person name="Paez-Espino D."/>
            <person name="Jungbluth S."/>
            <person name="Walsh D.A."/>
            <person name="Denef V.J."/>
            <person name="McMahon K.D."/>
            <person name="Konstantinidis K.T."/>
            <person name="Eloe-Fadrosh E.A."/>
            <person name="Kyrpides N.C."/>
            <person name="Woyke T."/>
        </authorList>
    </citation>
    <scope>NUCLEOTIDE SEQUENCE</scope>
    <source>
        <strain evidence="2">GVMAG-S-1101165-83</strain>
    </source>
</reference>
<evidence type="ECO:0000256" key="1">
    <source>
        <dbReference type="SAM" id="MobiDB-lite"/>
    </source>
</evidence>
<organism evidence="2">
    <name type="scientific">viral metagenome</name>
    <dbReference type="NCBI Taxonomy" id="1070528"/>
    <lineage>
        <taxon>unclassified sequences</taxon>
        <taxon>metagenomes</taxon>
        <taxon>organismal metagenomes</taxon>
    </lineage>
</organism>
<protein>
    <submittedName>
        <fullName evidence="2">Uncharacterized protein</fullName>
    </submittedName>
</protein>
<evidence type="ECO:0000313" key="2">
    <source>
        <dbReference type="EMBL" id="QHU10903.1"/>
    </source>
</evidence>
<sequence length="127" mass="14947">MSCYVSYKKKNMLKTADYLLKQHCCDQNSCNQLVDDLQDIQFKCNDAFKNDGRNSLDSDEKGNIEGTVCYQLRDKKNRILSKFKKSKLGGNKKLKKKTRKFPKTRKNKRSKQNRKTSKNKTNTRKTR</sequence>
<feature type="region of interest" description="Disordered" evidence="1">
    <location>
        <begin position="81"/>
        <end position="127"/>
    </location>
</feature>
<dbReference type="AlphaFoldDB" id="A0A6C0K009"/>
<accession>A0A6C0K009</accession>
<proteinExistence type="predicted"/>
<name>A0A6C0K009_9ZZZZ</name>